<gene>
    <name evidence="1" type="ORF">GCM10022210_55850</name>
</gene>
<name>A0ABP7R9V6_9SPHI</name>
<sequence length="53" mass="5879">MNIRLGTLTDISQIMQLIAQAVPIMIASGNNLQWDSTYPNTTVFENAITLNQL</sequence>
<dbReference type="EMBL" id="BAAAZC010000054">
    <property type="protein sequence ID" value="GAA3994534.1"/>
    <property type="molecule type" value="Genomic_DNA"/>
</dbReference>
<accession>A0ABP7R9V6</accession>
<evidence type="ECO:0000313" key="1">
    <source>
        <dbReference type="EMBL" id="GAA3994534.1"/>
    </source>
</evidence>
<proteinExistence type="predicted"/>
<reference evidence="2" key="1">
    <citation type="journal article" date="2019" name="Int. J. Syst. Evol. Microbiol.">
        <title>The Global Catalogue of Microorganisms (GCM) 10K type strain sequencing project: providing services to taxonomists for standard genome sequencing and annotation.</title>
        <authorList>
            <consortium name="The Broad Institute Genomics Platform"/>
            <consortium name="The Broad Institute Genome Sequencing Center for Infectious Disease"/>
            <person name="Wu L."/>
            <person name="Ma J."/>
        </authorList>
    </citation>
    <scope>NUCLEOTIDE SEQUENCE [LARGE SCALE GENOMIC DNA]</scope>
    <source>
        <strain evidence="2">JCM 16601</strain>
    </source>
</reference>
<evidence type="ECO:0000313" key="2">
    <source>
        <dbReference type="Proteomes" id="UP001500742"/>
    </source>
</evidence>
<keyword evidence="2" id="KW-1185">Reference proteome</keyword>
<protein>
    <submittedName>
        <fullName evidence="1">Uncharacterized protein</fullName>
    </submittedName>
</protein>
<dbReference type="Gene3D" id="3.40.630.30">
    <property type="match status" value="1"/>
</dbReference>
<dbReference type="Proteomes" id="UP001500742">
    <property type="component" value="Unassembled WGS sequence"/>
</dbReference>
<dbReference type="RefSeq" id="WP_259095589.1">
    <property type="nucleotide sequence ID" value="NZ_BAAAZC010000054.1"/>
</dbReference>
<comment type="caution">
    <text evidence="1">The sequence shown here is derived from an EMBL/GenBank/DDBJ whole genome shotgun (WGS) entry which is preliminary data.</text>
</comment>
<organism evidence="1 2">
    <name type="scientific">Mucilaginibacter dorajii</name>
    <dbReference type="NCBI Taxonomy" id="692994"/>
    <lineage>
        <taxon>Bacteria</taxon>
        <taxon>Pseudomonadati</taxon>
        <taxon>Bacteroidota</taxon>
        <taxon>Sphingobacteriia</taxon>
        <taxon>Sphingobacteriales</taxon>
        <taxon>Sphingobacteriaceae</taxon>
        <taxon>Mucilaginibacter</taxon>
    </lineage>
</organism>